<evidence type="ECO:0000256" key="1">
    <source>
        <dbReference type="ARBA" id="ARBA00022801"/>
    </source>
</evidence>
<gene>
    <name evidence="3" type="ORF">AB0I48_18480</name>
</gene>
<feature type="domain" description="AB hydrolase-1" evidence="2">
    <location>
        <begin position="35"/>
        <end position="262"/>
    </location>
</feature>
<dbReference type="Pfam" id="PF00561">
    <property type="entry name" value="Abhydrolase_1"/>
    <property type="match status" value="1"/>
</dbReference>
<keyword evidence="4" id="KW-1185">Reference proteome</keyword>
<organism evidence="3 4">
    <name type="scientific">Nocardia aurea</name>
    <dbReference type="NCBI Taxonomy" id="2144174"/>
    <lineage>
        <taxon>Bacteria</taxon>
        <taxon>Bacillati</taxon>
        <taxon>Actinomycetota</taxon>
        <taxon>Actinomycetes</taxon>
        <taxon>Mycobacteriales</taxon>
        <taxon>Nocardiaceae</taxon>
        <taxon>Nocardia</taxon>
    </lineage>
</organism>
<dbReference type="InterPro" id="IPR029058">
    <property type="entry name" value="AB_hydrolase_fold"/>
</dbReference>
<keyword evidence="1 3" id="KW-0378">Hydrolase</keyword>
<reference evidence="3 4" key="1">
    <citation type="submission" date="2024-06" db="EMBL/GenBank/DDBJ databases">
        <title>The Natural Products Discovery Center: Release of the First 8490 Sequenced Strains for Exploring Actinobacteria Biosynthetic Diversity.</title>
        <authorList>
            <person name="Kalkreuter E."/>
            <person name="Kautsar S.A."/>
            <person name="Yang D."/>
            <person name="Bader C.D."/>
            <person name="Teijaro C.N."/>
            <person name="Fluegel L."/>
            <person name="Davis C.M."/>
            <person name="Simpson J.R."/>
            <person name="Lauterbach L."/>
            <person name="Steele A.D."/>
            <person name="Gui C."/>
            <person name="Meng S."/>
            <person name="Li G."/>
            <person name="Viehrig K."/>
            <person name="Ye F."/>
            <person name="Su P."/>
            <person name="Kiefer A.F."/>
            <person name="Nichols A."/>
            <person name="Cepeda A.J."/>
            <person name="Yan W."/>
            <person name="Fan B."/>
            <person name="Jiang Y."/>
            <person name="Adhikari A."/>
            <person name="Zheng C.-J."/>
            <person name="Schuster L."/>
            <person name="Cowan T.M."/>
            <person name="Smanski M.J."/>
            <person name="Chevrette M.G."/>
            <person name="De Carvalho L.P.S."/>
            <person name="Shen B."/>
        </authorList>
    </citation>
    <scope>NUCLEOTIDE SEQUENCE [LARGE SCALE GENOMIC DNA]</scope>
    <source>
        <strain evidence="3 4">NPDC050403</strain>
    </source>
</reference>
<sequence>MRVDGSVGEGGQATHRITVAAEVALSAEVAGAGSPLVLVPGAGGDRATWDDLWPTLTARHRCVRYDLRGCGESRDHTVETFRHADDLAALLDGLGLERVCVAGVSMGGRIAVDFALSHSDRVDRLVLISPNLAGWDWSESWRARWRELTRTAVGGDLDTARRLWFRHPLFEPARRDPELAARLWASIAADTCRVWLDADREAPPERPHVESLGELEMPVLLITGQRDVEDLRLIAEIVTAMVPGLRRVDLPDTGHLPHVERPAETAAEIVAFLEGTPNPTATATAGG</sequence>
<dbReference type="InterPro" id="IPR000073">
    <property type="entry name" value="AB_hydrolase_1"/>
</dbReference>
<dbReference type="Gene3D" id="3.40.50.1820">
    <property type="entry name" value="alpha/beta hydrolase"/>
    <property type="match status" value="1"/>
</dbReference>
<protein>
    <submittedName>
        <fullName evidence="3">Alpha/beta hydrolase</fullName>
    </submittedName>
</protein>
<evidence type="ECO:0000313" key="3">
    <source>
        <dbReference type="EMBL" id="MEV0709552.1"/>
    </source>
</evidence>
<name>A0ABV3FVV1_9NOCA</name>
<evidence type="ECO:0000259" key="2">
    <source>
        <dbReference type="Pfam" id="PF00561"/>
    </source>
</evidence>
<dbReference type="InterPro" id="IPR050266">
    <property type="entry name" value="AB_hydrolase_sf"/>
</dbReference>
<dbReference type="SUPFAM" id="SSF53474">
    <property type="entry name" value="alpha/beta-Hydrolases"/>
    <property type="match status" value="1"/>
</dbReference>
<proteinExistence type="predicted"/>
<dbReference type="PRINTS" id="PR00111">
    <property type="entry name" value="ABHYDROLASE"/>
</dbReference>
<evidence type="ECO:0000313" key="4">
    <source>
        <dbReference type="Proteomes" id="UP001551695"/>
    </source>
</evidence>
<dbReference type="EMBL" id="JBFAKC010000007">
    <property type="protein sequence ID" value="MEV0709552.1"/>
    <property type="molecule type" value="Genomic_DNA"/>
</dbReference>
<dbReference type="PANTHER" id="PTHR43798:SF31">
    <property type="entry name" value="AB HYDROLASE SUPERFAMILY PROTEIN YCLE"/>
    <property type="match status" value="1"/>
</dbReference>
<accession>A0ABV3FVV1</accession>
<dbReference type="Proteomes" id="UP001551695">
    <property type="component" value="Unassembled WGS sequence"/>
</dbReference>
<dbReference type="PANTHER" id="PTHR43798">
    <property type="entry name" value="MONOACYLGLYCEROL LIPASE"/>
    <property type="match status" value="1"/>
</dbReference>
<dbReference type="GO" id="GO:0016787">
    <property type="term" value="F:hydrolase activity"/>
    <property type="evidence" value="ECO:0007669"/>
    <property type="project" value="UniProtKB-KW"/>
</dbReference>
<comment type="caution">
    <text evidence="3">The sequence shown here is derived from an EMBL/GenBank/DDBJ whole genome shotgun (WGS) entry which is preliminary data.</text>
</comment>
<dbReference type="RefSeq" id="WP_357785154.1">
    <property type="nucleotide sequence ID" value="NZ_JBFAKC010000007.1"/>
</dbReference>